<dbReference type="InParanoid" id="W7XAP1"/>
<evidence type="ECO:0000313" key="2">
    <source>
        <dbReference type="Proteomes" id="UP000009168"/>
    </source>
</evidence>
<dbReference type="EMBL" id="GG662639">
    <property type="protein sequence ID" value="EWS73483.1"/>
    <property type="molecule type" value="Genomic_DNA"/>
</dbReference>
<proteinExistence type="predicted"/>
<dbReference type="Proteomes" id="UP000009168">
    <property type="component" value="Unassembled WGS sequence"/>
</dbReference>
<reference evidence="2" key="1">
    <citation type="journal article" date="2006" name="PLoS Biol.">
        <title>Macronuclear genome sequence of the ciliate Tetrahymena thermophila, a model eukaryote.</title>
        <authorList>
            <person name="Eisen J.A."/>
            <person name="Coyne R.S."/>
            <person name="Wu M."/>
            <person name="Wu D."/>
            <person name="Thiagarajan M."/>
            <person name="Wortman J.R."/>
            <person name="Badger J.H."/>
            <person name="Ren Q."/>
            <person name="Amedeo P."/>
            <person name="Jones K.M."/>
            <person name="Tallon L.J."/>
            <person name="Delcher A.L."/>
            <person name="Salzberg S.L."/>
            <person name="Silva J.C."/>
            <person name="Haas B.J."/>
            <person name="Majoros W.H."/>
            <person name="Farzad M."/>
            <person name="Carlton J.M."/>
            <person name="Smith R.K. Jr."/>
            <person name="Garg J."/>
            <person name="Pearlman R.E."/>
            <person name="Karrer K.M."/>
            <person name="Sun L."/>
            <person name="Manning G."/>
            <person name="Elde N.C."/>
            <person name="Turkewitz A.P."/>
            <person name="Asai D.J."/>
            <person name="Wilkes D.E."/>
            <person name="Wang Y."/>
            <person name="Cai H."/>
            <person name="Collins K."/>
            <person name="Stewart B.A."/>
            <person name="Lee S.R."/>
            <person name="Wilamowska K."/>
            <person name="Weinberg Z."/>
            <person name="Ruzzo W.L."/>
            <person name="Wloga D."/>
            <person name="Gaertig J."/>
            <person name="Frankel J."/>
            <person name="Tsao C.-C."/>
            <person name="Gorovsky M.A."/>
            <person name="Keeling P.J."/>
            <person name="Waller R.F."/>
            <person name="Patron N.J."/>
            <person name="Cherry J.M."/>
            <person name="Stover N.A."/>
            <person name="Krieger C.J."/>
            <person name="del Toro C."/>
            <person name="Ryder H.F."/>
            <person name="Williamson S.C."/>
            <person name="Barbeau R.A."/>
            <person name="Hamilton E.P."/>
            <person name="Orias E."/>
        </authorList>
    </citation>
    <scope>NUCLEOTIDE SEQUENCE [LARGE SCALE GENOMIC DNA]</scope>
    <source>
        <strain evidence="2">SB210</strain>
    </source>
</reference>
<accession>W7XAP1</accession>
<sequence>MQKHFEQYIEALNQGKIELCIELCKLENISEKDILSSCSYINSTLLNQIKENLHTLKSKFLYDYLFSIYQKGCKISVYFDSANVFKEDDSQISSENPTDELSVSTTVYALSSPLLNIDIFLLCVSHMNNLMTQKIISLELKQLMNSILLMISLFAEEKEVQNICRRQKFINNFIKLFNDILVNSKPSDTNPIDQNIAVLCTHILAKLSNRSKKNQDYLIRKKAHEIFKAILMSGDKNILIFQATAGLISNLAHNQDSRLLMWTSGVLNICKKLLISCQNNLKIVEFSYIIIMKLAQECKEVVEDIKNDQQFMDNLNLILAQQDLMDIKIQKSENLSIFGLAVGILRKIAGFQDFRAVILKKYSKYPLNYIIKNQGIVSTGPSQIVQTFVQKEVLALIGVFAIEEEGRQLVLRQVPKLSSSIIKICLNSFEDSKLVKVSLGCLTNLSVLEQSREEVSKEKDFYILIFTTIEKYDYSSGMLEYCLKMILNNCSNQVSFKNFSVPKLILKLLFLGFAYQSNILIVDLATKILKALSTNAVVLQNIIKCFREYENSNQSYKYASVVVNQLKILITNNLLDSVLDLIILIACICTVDKQFINELQEKTDFLSVIKDILDTNRQNPKDLQRLSSSLAFLPLEEFKGLILI</sequence>
<dbReference type="AlphaFoldDB" id="W7XAP1"/>
<gene>
    <name evidence="1" type="ORF">TTHERM_000137689</name>
</gene>
<dbReference type="SUPFAM" id="SSF48371">
    <property type="entry name" value="ARM repeat"/>
    <property type="match status" value="1"/>
</dbReference>
<dbReference type="InterPro" id="IPR011989">
    <property type="entry name" value="ARM-like"/>
</dbReference>
<dbReference type="RefSeq" id="XP_012653965.1">
    <property type="nucleotide sequence ID" value="XM_012798511.1"/>
</dbReference>
<dbReference type="GeneID" id="24437463"/>
<keyword evidence="2" id="KW-1185">Reference proteome</keyword>
<organism evidence="1 2">
    <name type="scientific">Tetrahymena thermophila (strain SB210)</name>
    <dbReference type="NCBI Taxonomy" id="312017"/>
    <lineage>
        <taxon>Eukaryota</taxon>
        <taxon>Sar</taxon>
        <taxon>Alveolata</taxon>
        <taxon>Ciliophora</taxon>
        <taxon>Intramacronucleata</taxon>
        <taxon>Oligohymenophorea</taxon>
        <taxon>Hymenostomatida</taxon>
        <taxon>Tetrahymenina</taxon>
        <taxon>Tetrahymenidae</taxon>
        <taxon>Tetrahymena</taxon>
    </lineage>
</organism>
<evidence type="ECO:0000313" key="1">
    <source>
        <dbReference type="EMBL" id="EWS73483.1"/>
    </source>
</evidence>
<protein>
    <submittedName>
        <fullName evidence="1">Cation channel family protein</fullName>
    </submittedName>
</protein>
<dbReference type="eggNOG" id="KOG1420">
    <property type="taxonomic scope" value="Eukaryota"/>
</dbReference>
<dbReference type="Gene3D" id="1.25.10.10">
    <property type="entry name" value="Leucine-rich Repeat Variant"/>
    <property type="match status" value="1"/>
</dbReference>
<dbReference type="KEGG" id="tet:TTHERM_000137689"/>
<name>W7XAP1_TETTS</name>
<dbReference type="InterPro" id="IPR016024">
    <property type="entry name" value="ARM-type_fold"/>
</dbReference>